<proteinExistence type="predicted"/>
<accession>A0ACC0MIF3</accession>
<comment type="caution">
    <text evidence="1">The sequence shown here is derived from an EMBL/GenBank/DDBJ whole genome shotgun (WGS) entry which is preliminary data.</text>
</comment>
<evidence type="ECO:0000313" key="2">
    <source>
        <dbReference type="Proteomes" id="UP001062846"/>
    </source>
</evidence>
<protein>
    <submittedName>
        <fullName evidence="1">Uncharacterized protein</fullName>
    </submittedName>
</protein>
<gene>
    <name evidence="1" type="ORF">RHMOL_Rhmol09G0260400</name>
</gene>
<sequence>MQSREGGSEGNAGEFLFFFALCYRVEREIARLRCSSLSSMTGGSLRKKRPNKRSTIPKAAEAPTAFGSSFPSSPSNYRKISLLAMVFLVVCVVVVLSISSSTWGGFGLDVPLDQFYTIEVVNEFPHDPRAFTQGLLYGGNDTLFESTGLRGQSSIRKVALQTGKVQALHKMDDSYFGEGLTLLGDRLFQVTWQENIGFIYDRNNFSKFEKFTHQMQDGWGLATDGKVLFGSDGTSTLYQIDPQTLKVVLKHTVKYKDHEVPNLNELEYINGEIWANVWETDCIARISYEDGLVLGWILLPNLRQGLLAAGSRNIDVLNGIAWDRDQNRIFVTGKLWPKLYEIKLQPVLQPVRRKLSNGVIEQMCIRMPVQFGKP</sequence>
<dbReference type="EMBL" id="CM046396">
    <property type="protein sequence ID" value="KAI8540394.1"/>
    <property type="molecule type" value="Genomic_DNA"/>
</dbReference>
<organism evidence="1 2">
    <name type="scientific">Rhododendron molle</name>
    <name type="common">Chinese azalea</name>
    <name type="synonym">Azalea mollis</name>
    <dbReference type="NCBI Taxonomy" id="49168"/>
    <lineage>
        <taxon>Eukaryota</taxon>
        <taxon>Viridiplantae</taxon>
        <taxon>Streptophyta</taxon>
        <taxon>Embryophyta</taxon>
        <taxon>Tracheophyta</taxon>
        <taxon>Spermatophyta</taxon>
        <taxon>Magnoliopsida</taxon>
        <taxon>eudicotyledons</taxon>
        <taxon>Gunneridae</taxon>
        <taxon>Pentapetalae</taxon>
        <taxon>asterids</taxon>
        <taxon>Ericales</taxon>
        <taxon>Ericaceae</taxon>
        <taxon>Ericoideae</taxon>
        <taxon>Rhodoreae</taxon>
        <taxon>Rhododendron</taxon>
    </lineage>
</organism>
<reference evidence="1" key="1">
    <citation type="submission" date="2022-02" db="EMBL/GenBank/DDBJ databases">
        <title>Plant Genome Project.</title>
        <authorList>
            <person name="Zhang R.-G."/>
        </authorList>
    </citation>
    <scope>NUCLEOTIDE SEQUENCE</scope>
    <source>
        <strain evidence="1">AT1</strain>
    </source>
</reference>
<evidence type="ECO:0000313" key="1">
    <source>
        <dbReference type="EMBL" id="KAI8540394.1"/>
    </source>
</evidence>
<keyword evidence="2" id="KW-1185">Reference proteome</keyword>
<dbReference type="Proteomes" id="UP001062846">
    <property type="component" value="Chromosome 9"/>
</dbReference>
<name>A0ACC0MIF3_RHOML</name>